<organism evidence="12 13">
    <name type="scientific">Ilex paraguariensis</name>
    <name type="common">yerba mate</name>
    <dbReference type="NCBI Taxonomy" id="185542"/>
    <lineage>
        <taxon>Eukaryota</taxon>
        <taxon>Viridiplantae</taxon>
        <taxon>Streptophyta</taxon>
        <taxon>Embryophyta</taxon>
        <taxon>Tracheophyta</taxon>
        <taxon>Spermatophyta</taxon>
        <taxon>Magnoliopsida</taxon>
        <taxon>eudicotyledons</taxon>
        <taxon>Gunneridae</taxon>
        <taxon>Pentapetalae</taxon>
        <taxon>asterids</taxon>
        <taxon>campanulids</taxon>
        <taxon>Aquifoliales</taxon>
        <taxon>Aquifoliaceae</taxon>
        <taxon>Ilex</taxon>
    </lineage>
</organism>
<keyword evidence="4 10" id="KW-0121">Carboxypeptidase</keyword>
<keyword evidence="11" id="KW-1133">Transmembrane helix</keyword>
<dbReference type="PANTHER" id="PTHR11802">
    <property type="entry name" value="SERINE PROTEASE FAMILY S10 SERINE CARBOXYPEPTIDASE"/>
    <property type="match status" value="1"/>
</dbReference>
<dbReference type="Pfam" id="PF00450">
    <property type="entry name" value="Peptidase_S10"/>
    <property type="match status" value="2"/>
</dbReference>
<dbReference type="EMBL" id="CAUOFW020003354">
    <property type="protein sequence ID" value="CAK9159417.1"/>
    <property type="molecule type" value="Genomic_DNA"/>
</dbReference>
<evidence type="ECO:0000256" key="8">
    <source>
        <dbReference type="ARBA" id="ARBA00023157"/>
    </source>
</evidence>
<keyword evidence="8" id="KW-1015">Disulfide bond</keyword>
<keyword evidence="11" id="KW-0472">Membrane</keyword>
<evidence type="ECO:0000256" key="4">
    <source>
        <dbReference type="ARBA" id="ARBA00022645"/>
    </source>
</evidence>
<gene>
    <name evidence="12" type="ORF">ILEXP_LOCUS28114</name>
</gene>
<dbReference type="InterPro" id="IPR029058">
    <property type="entry name" value="AB_hydrolase_fold"/>
</dbReference>
<evidence type="ECO:0000256" key="5">
    <source>
        <dbReference type="ARBA" id="ARBA00022670"/>
    </source>
</evidence>
<comment type="similarity">
    <text evidence="2 10">Belongs to the peptidase S10 family.</text>
</comment>
<dbReference type="FunFam" id="3.40.50.1820:FF:000030">
    <property type="entry name" value="Carboxypeptidase"/>
    <property type="match status" value="1"/>
</dbReference>
<keyword evidence="6" id="KW-0732">Signal</keyword>
<keyword evidence="5 10" id="KW-0645">Protease</keyword>
<dbReference type="AlphaFoldDB" id="A0ABC8SXI7"/>
<dbReference type="Gene3D" id="3.40.50.1820">
    <property type="entry name" value="alpha/beta hydrolase"/>
    <property type="match status" value="2"/>
</dbReference>
<evidence type="ECO:0000256" key="3">
    <source>
        <dbReference type="ARBA" id="ARBA00022525"/>
    </source>
</evidence>
<evidence type="ECO:0000256" key="7">
    <source>
        <dbReference type="ARBA" id="ARBA00022801"/>
    </source>
</evidence>
<dbReference type="PANTHER" id="PTHR11802:SF78">
    <property type="entry name" value="CARBOXYPEPTIDASE"/>
    <property type="match status" value="1"/>
</dbReference>
<evidence type="ECO:0000256" key="2">
    <source>
        <dbReference type="ARBA" id="ARBA00009431"/>
    </source>
</evidence>
<feature type="transmembrane region" description="Helical" evidence="11">
    <location>
        <begin position="12"/>
        <end position="29"/>
    </location>
</feature>
<keyword evidence="9" id="KW-0325">Glycoprotein</keyword>
<comment type="subcellular location">
    <subcellularLocation>
        <location evidence="1">Secreted</location>
    </subcellularLocation>
</comment>
<dbReference type="PRINTS" id="PR00724">
    <property type="entry name" value="CRBOXYPTASEC"/>
</dbReference>
<dbReference type="PROSITE" id="PS00560">
    <property type="entry name" value="CARBOXYPEPT_SER_HIS"/>
    <property type="match status" value="1"/>
</dbReference>
<keyword evidence="3" id="KW-0964">Secreted</keyword>
<dbReference type="GO" id="GO:0006508">
    <property type="term" value="P:proteolysis"/>
    <property type="evidence" value="ECO:0007669"/>
    <property type="project" value="UniProtKB-KW"/>
</dbReference>
<comment type="caution">
    <text evidence="12">The sequence shown here is derived from an EMBL/GenBank/DDBJ whole genome shotgun (WGS) entry which is preliminary data.</text>
</comment>
<dbReference type="GO" id="GO:0004185">
    <property type="term" value="F:serine-type carboxypeptidase activity"/>
    <property type="evidence" value="ECO:0007669"/>
    <property type="project" value="UniProtKB-UniRule"/>
</dbReference>
<evidence type="ECO:0000256" key="6">
    <source>
        <dbReference type="ARBA" id="ARBA00022729"/>
    </source>
</evidence>
<protein>
    <recommendedName>
        <fullName evidence="10">Carboxypeptidase</fullName>
        <ecNumber evidence="10">3.4.16.-</ecNumber>
    </recommendedName>
</protein>
<evidence type="ECO:0000313" key="12">
    <source>
        <dbReference type="EMBL" id="CAK9159417.1"/>
    </source>
</evidence>
<sequence length="453" mass="50233">MEKKHGIFSVHLNFFIVFTMMLHGLGHGFRIDQASSLRALRRAKMQGQVDQAEAEKWGVVGLSLGSEGSFEVGKMEDDVIKAGLLGQPLGVNFKQYAGYVNVDESKGRNLFYYFAEAVQDPSSKPLLLWLNGGPGCSSLGIGAMVELGPFGVEPDGRTLYSREFAWNKVANTLFLESPAGVGFSYSNTTSDYSTSGDTRTAQDTYTFLVNWFKRYPQYKARDFYIAGESYAGFYIPELSDIIIKKNMEGDSTTKIQLKGIMIGNGIMNDDTDLKGSNDYLWSHALISDETYQGLVEHCKNYSSPKCDDYQDRVEKECGKIDFSNIYGPLCSSNSSTKTKSLGGPFINAWKDSPTTMIPIYRRLIASGLRILLYSGDVDAVVPVSGTRYSIDALNLKVIKHWSSWVDDSNEVAGYQVVYDGLAFATIRDAGHEVPKCQPCRALALLKMFIANLY</sequence>
<dbReference type="EC" id="3.4.16.-" evidence="10"/>
<dbReference type="GO" id="GO:0005576">
    <property type="term" value="C:extracellular region"/>
    <property type="evidence" value="ECO:0007669"/>
    <property type="project" value="UniProtKB-SubCell"/>
</dbReference>
<evidence type="ECO:0000256" key="1">
    <source>
        <dbReference type="ARBA" id="ARBA00004613"/>
    </source>
</evidence>
<accession>A0ABC8SXI7</accession>
<dbReference type="SUPFAM" id="SSF53474">
    <property type="entry name" value="alpha/beta-Hydrolases"/>
    <property type="match status" value="1"/>
</dbReference>
<name>A0ABC8SXI7_9AQUA</name>
<proteinExistence type="inferred from homology"/>
<dbReference type="InterPro" id="IPR033124">
    <property type="entry name" value="Ser_caboxypep_his_AS"/>
</dbReference>
<dbReference type="InterPro" id="IPR001563">
    <property type="entry name" value="Peptidase_S10"/>
</dbReference>
<dbReference type="Proteomes" id="UP001642360">
    <property type="component" value="Unassembled WGS sequence"/>
</dbReference>
<evidence type="ECO:0000313" key="13">
    <source>
        <dbReference type="Proteomes" id="UP001642360"/>
    </source>
</evidence>
<keyword evidence="13" id="KW-1185">Reference proteome</keyword>
<evidence type="ECO:0000256" key="10">
    <source>
        <dbReference type="RuleBase" id="RU361156"/>
    </source>
</evidence>
<evidence type="ECO:0000256" key="9">
    <source>
        <dbReference type="ARBA" id="ARBA00023180"/>
    </source>
</evidence>
<keyword evidence="11" id="KW-0812">Transmembrane</keyword>
<keyword evidence="7 10" id="KW-0378">Hydrolase</keyword>
<evidence type="ECO:0000256" key="11">
    <source>
        <dbReference type="SAM" id="Phobius"/>
    </source>
</evidence>
<dbReference type="PROSITE" id="PS00131">
    <property type="entry name" value="CARBOXYPEPT_SER_SER"/>
    <property type="match status" value="1"/>
</dbReference>
<reference evidence="12 13" key="1">
    <citation type="submission" date="2024-02" db="EMBL/GenBank/DDBJ databases">
        <authorList>
            <person name="Vignale AGUSTIN F."/>
            <person name="Sosa J E."/>
            <person name="Modenutti C."/>
        </authorList>
    </citation>
    <scope>NUCLEOTIDE SEQUENCE [LARGE SCALE GENOMIC DNA]</scope>
</reference>
<dbReference type="InterPro" id="IPR018202">
    <property type="entry name" value="Ser_caboxypep_ser_AS"/>
</dbReference>